<evidence type="ECO:0000313" key="1">
    <source>
        <dbReference type="EMBL" id="MCC2028644.1"/>
    </source>
</evidence>
<sequence length="66" mass="7373">MGDGRDADPTVNAAAWSLTSERVVKKPEGLDLDHLLDLIERDMKDAPSISPFAPIWITEMSKRLDH</sequence>
<organism evidence="1 2">
    <name type="scientific">Microbacterium tenebrionis</name>
    <dbReference type="NCBI Taxonomy" id="2830665"/>
    <lineage>
        <taxon>Bacteria</taxon>
        <taxon>Bacillati</taxon>
        <taxon>Actinomycetota</taxon>
        <taxon>Actinomycetes</taxon>
        <taxon>Micrococcales</taxon>
        <taxon>Microbacteriaceae</taxon>
        <taxon>Microbacterium</taxon>
    </lineage>
</organism>
<accession>A0A9X1LMY9</accession>
<protein>
    <submittedName>
        <fullName evidence="1">Uncharacterized protein</fullName>
    </submittedName>
</protein>
<name>A0A9X1LMY9_9MICO</name>
<proteinExistence type="predicted"/>
<reference evidence="1" key="1">
    <citation type="submission" date="2021-04" db="EMBL/GenBank/DDBJ databases">
        <title>Microbacterium tenobrionis sp. nov. and Microbacterium allomyrinae sp. nov., isolated from larvae of Tenobrio molitor and Allomyrina dichotoma, respectively.</title>
        <authorList>
            <person name="Lee S.D."/>
        </authorList>
    </citation>
    <scope>NUCLEOTIDE SEQUENCE</scope>
    <source>
        <strain evidence="1">YMB-B2</strain>
    </source>
</reference>
<comment type="caution">
    <text evidence="1">The sequence shown here is derived from an EMBL/GenBank/DDBJ whole genome shotgun (WGS) entry which is preliminary data.</text>
</comment>
<keyword evidence="2" id="KW-1185">Reference proteome</keyword>
<dbReference type="Proteomes" id="UP001139289">
    <property type="component" value="Unassembled WGS sequence"/>
</dbReference>
<evidence type="ECO:0000313" key="2">
    <source>
        <dbReference type="Proteomes" id="UP001139289"/>
    </source>
</evidence>
<dbReference type="AlphaFoldDB" id="A0A9X1LMY9"/>
<gene>
    <name evidence="1" type="ORF">KEC56_03750</name>
</gene>
<dbReference type="EMBL" id="JAGTTM010000001">
    <property type="protein sequence ID" value="MCC2028644.1"/>
    <property type="molecule type" value="Genomic_DNA"/>
</dbReference>
<dbReference type="RefSeq" id="WP_372456228.1">
    <property type="nucleotide sequence ID" value="NZ_JAGTTM010000001.1"/>
</dbReference>